<feature type="non-terminal residue" evidence="2">
    <location>
        <position position="1"/>
    </location>
</feature>
<dbReference type="EMBL" id="BQXS01012667">
    <property type="protein sequence ID" value="GKT26636.1"/>
    <property type="molecule type" value="Genomic_DNA"/>
</dbReference>
<gene>
    <name evidence="2" type="ORF">ADUPG1_013428</name>
</gene>
<feature type="region of interest" description="Disordered" evidence="1">
    <location>
        <begin position="341"/>
        <end position="373"/>
    </location>
</feature>
<name>A0ABQ5K2W3_9EUKA</name>
<comment type="caution">
    <text evidence="2">The sequence shown here is derived from an EMBL/GenBank/DDBJ whole genome shotgun (WGS) entry which is preliminary data.</text>
</comment>
<sequence length="373" mass="41247">VLGVCPICRKKVDFTASVRRELWLERLNSLLCSCKVCSATGSHREMTHHLSQHVLELYNPDKSKDKQLIPTSQSSFSSFFPPAPHFSTFISVGSSVCISLRPHLILGDVSSHPTSDSTLSSPSLSQYSKASHFIGSIPSGCTGIVVHVDDSLNRVLVELSQSKYIESSFSFSPSSLATSSSHILSDDQQEYPQQLWMHIRDIRLHNEHVVKHVILDHHRKHSDGSISCDDKTISAVSICTQICPEIRLKSFHICSFGWDILKIGETVYILGLSKNRSTYADSDMTRLKSDDDKYIFIPGLVVKFGVSTAIIQVKNIGTLELGVKDLYKILGHSPCARKGYISSDGHRRASSTGSSDEQKSTAKLVVSRPMEIS</sequence>
<evidence type="ECO:0000256" key="1">
    <source>
        <dbReference type="SAM" id="MobiDB-lite"/>
    </source>
</evidence>
<keyword evidence="3" id="KW-1185">Reference proteome</keyword>
<protein>
    <recommendedName>
        <fullName evidence="4">CST complex subunit CTC1</fullName>
    </recommendedName>
</protein>
<dbReference type="Proteomes" id="UP001057375">
    <property type="component" value="Unassembled WGS sequence"/>
</dbReference>
<evidence type="ECO:0000313" key="2">
    <source>
        <dbReference type="EMBL" id="GKT26636.1"/>
    </source>
</evidence>
<organism evidence="2 3">
    <name type="scientific">Aduncisulcus paluster</name>
    <dbReference type="NCBI Taxonomy" id="2918883"/>
    <lineage>
        <taxon>Eukaryota</taxon>
        <taxon>Metamonada</taxon>
        <taxon>Carpediemonas-like organisms</taxon>
        <taxon>Aduncisulcus</taxon>
    </lineage>
</organism>
<reference evidence="2" key="1">
    <citation type="submission" date="2022-03" db="EMBL/GenBank/DDBJ databases">
        <title>Draft genome sequence of Aduncisulcus paluster, a free-living microaerophilic Fornicata.</title>
        <authorList>
            <person name="Yuyama I."/>
            <person name="Kume K."/>
            <person name="Tamura T."/>
            <person name="Inagaki Y."/>
            <person name="Hashimoto T."/>
        </authorList>
    </citation>
    <scope>NUCLEOTIDE SEQUENCE</scope>
    <source>
        <strain evidence="2">NY0171</strain>
    </source>
</reference>
<evidence type="ECO:0008006" key="4">
    <source>
        <dbReference type="Google" id="ProtNLM"/>
    </source>
</evidence>
<proteinExistence type="predicted"/>
<accession>A0ABQ5K2W3</accession>
<evidence type="ECO:0000313" key="3">
    <source>
        <dbReference type="Proteomes" id="UP001057375"/>
    </source>
</evidence>